<comment type="similarity">
    <text evidence="1">Belongs to the UPF0473 family.</text>
</comment>
<evidence type="ECO:0000313" key="3">
    <source>
        <dbReference type="Proteomes" id="UP000197032"/>
    </source>
</evidence>
<dbReference type="EMBL" id="BDGJ01000201">
    <property type="protein sequence ID" value="GAW94217.1"/>
    <property type="molecule type" value="Genomic_DNA"/>
</dbReference>
<sequence length="91" mass="10759">MCWMQEHDNLVVLVDEEGREHEFTLVDVLELDEERYAILLPEGEIEEAIILKMGTDENGEEILFDIEDDDEWEMVAKAWQELVNQEDGYEQ</sequence>
<keyword evidence="3" id="KW-1185">Reference proteome</keyword>
<comment type="caution">
    <text evidence="2">The sequence shown here is derived from an EMBL/GenBank/DDBJ whole genome shotgun (WGS) entry which is preliminary data.</text>
</comment>
<evidence type="ECO:0000256" key="1">
    <source>
        <dbReference type="HAMAP-Rule" id="MF_01448"/>
    </source>
</evidence>
<dbReference type="Pfam" id="PF06949">
    <property type="entry name" value="DUF1292"/>
    <property type="match status" value="1"/>
</dbReference>
<dbReference type="HAMAP" id="MF_01448">
    <property type="entry name" value="UPF0473"/>
    <property type="match status" value="1"/>
</dbReference>
<gene>
    <name evidence="2" type="ORF">KKC1_33290</name>
</gene>
<protein>
    <recommendedName>
        <fullName evidence="1">UPF0473 protein KKC1_33290</fullName>
    </recommendedName>
</protein>
<reference evidence="3" key="1">
    <citation type="journal article" date="2017" name="Appl. Environ. Microbiol.">
        <title>Genomic analysis of Calderihabitans maritimus KKC1, a thermophilic hydrogenogenic carboxydotrophic bacterium isolated from marine sediment.</title>
        <authorList>
            <person name="Omae K."/>
            <person name="Yoneda Y."/>
            <person name="Fukuyama Y."/>
            <person name="Yoshida T."/>
            <person name="Sako Y."/>
        </authorList>
    </citation>
    <scope>NUCLEOTIDE SEQUENCE [LARGE SCALE GENOMIC DNA]</scope>
    <source>
        <strain evidence="3">KKC1</strain>
    </source>
</reference>
<evidence type="ECO:0000313" key="2">
    <source>
        <dbReference type="EMBL" id="GAW94217.1"/>
    </source>
</evidence>
<dbReference type="AlphaFoldDB" id="A0A1Z5HXW9"/>
<proteinExistence type="inferred from homology"/>
<organism evidence="2 3">
    <name type="scientific">Calderihabitans maritimus</name>
    <dbReference type="NCBI Taxonomy" id="1246530"/>
    <lineage>
        <taxon>Bacteria</taxon>
        <taxon>Bacillati</taxon>
        <taxon>Bacillota</taxon>
        <taxon>Clostridia</taxon>
        <taxon>Neomoorellales</taxon>
        <taxon>Calderihabitantaceae</taxon>
        <taxon>Calderihabitans</taxon>
    </lineage>
</organism>
<name>A0A1Z5HXW9_9FIRM</name>
<dbReference type="Proteomes" id="UP000197032">
    <property type="component" value="Unassembled WGS sequence"/>
</dbReference>
<accession>A0A1Z5HXW9</accession>
<dbReference type="InterPro" id="IPR009711">
    <property type="entry name" value="UPF0473"/>
</dbReference>